<evidence type="ECO:0000256" key="1">
    <source>
        <dbReference type="SAM" id="Phobius"/>
    </source>
</evidence>
<reference evidence="2 3" key="1">
    <citation type="submission" date="2024-08" db="EMBL/GenBank/DDBJ databases">
        <authorList>
            <person name="Cucini C."/>
            <person name="Frati F."/>
        </authorList>
    </citation>
    <scope>NUCLEOTIDE SEQUENCE [LARGE SCALE GENOMIC DNA]</scope>
</reference>
<keyword evidence="1" id="KW-1133">Transmembrane helix</keyword>
<feature type="transmembrane region" description="Helical" evidence="1">
    <location>
        <begin position="530"/>
        <end position="548"/>
    </location>
</feature>
<keyword evidence="3" id="KW-1185">Reference proteome</keyword>
<feature type="transmembrane region" description="Helical" evidence="1">
    <location>
        <begin position="6"/>
        <end position="29"/>
    </location>
</feature>
<dbReference type="Proteomes" id="UP001642540">
    <property type="component" value="Unassembled WGS sequence"/>
</dbReference>
<evidence type="ECO:0000313" key="3">
    <source>
        <dbReference type="Proteomes" id="UP001642540"/>
    </source>
</evidence>
<sequence length="936" mass="109100">MDMKQFLGIEVFIIIIIFANKIFCSTILYKYVDAKDYISTTNPLTKNAKYLKEYFSKLDEFKVDSLEGLNDFLKPVEHCLIHMTNFGGVDLPGIAVPSIQMKTKLSMCRNDIYAISASLDLRRNITSPIRRLRCYKNQSKCPLSPLFANSRRLCVELNFRKFVTSIRPWSCEIIISLYQKQGYVTKDDNSHRIPIQNSVTIFDETNRKISRNIVRSVPSYAPINILITEYESVSLHPTRWNAPTAVGVWFRFSVTKKIEPVLWSEKGMVRDTFFVVYTKPLDSETGLQSNTKNAHKIDSLFGMQLKLSYGTYEIHFRYRDPFLNHAKFRGQDDTQIKLFDASSILQFLFSTTLFHEGTTVTQEKFLFEAICKNIDLNWAFTLTQTNTESYSVNWIGQWLQILRRYNYTISFDDKHIYCRNEYYTLYETELSADVFSEFYITELNNFFYPTAVSHPLPLKDSNRKMSFIACGSTAMQALPFRELFRVFDEYVWGCLIIFNWTIMPIILCGIDWLSENNQRKPNDSKKTRKCVFSSRVFFQPVIILLEQGSAFTTKHLDNAATRWVAAALILVAVVLSNSYKYDNVYNMMLPRQATPPWFFQQLLSENFSIYTRTNFLNHPRRGNYDFAAREKDSKPYFKLSDHAAFFIDELSTPQVIYSELSNIYEFEVFQLLKLQRVLMLPWSEENVTKKVSFSSAHDFYNNIFTPLLRNTKLYSNETTLPNTLRHPNRYFSLKSFEDEKRYHESSQSMQFMKILNECHNTAIVLPYANILRLFYKLRSQGSIKLTVGKEVLLERNIGMTLHGWISSHLTNTLGWLEDFGVWQHVRNMHETNVTSISDASSTYSHRTSQISGNVMMVFATLLGGHLLAVISFVIEIRRRICARLIEFVKFTCGEIGEYSLFRRFRSSDFYNVFGLFDPKKISKRPAGAVAFDARQY</sequence>
<accession>A0ABP1S0F7</accession>
<feature type="transmembrane region" description="Helical" evidence="1">
    <location>
        <begin position="490"/>
        <end position="510"/>
    </location>
</feature>
<feature type="transmembrane region" description="Helical" evidence="1">
    <location>
        <begin position="854"/>
        <end position="874"/>
    </location>
</feature>
<organism evidence="2 3">
    <name type="scientific">Orchesella dallaii</name>
    <dbReference type="NCBI Taxonomy" id="48710"/>
    <lineage>
        <taxon>Eukaryota</taxon>
        <taxon>Metazoa</taxon>
        <taxon>Ecdysozoa</taxon>
        <taxon>Arthropoda</taxon>
        <taxon>Hexapoda</taxon>
        <taxon>Collembola</taxon>
        <taxon>Entomobryomorpha</taxon>
        <taxon>Entomobryoidea</taxon>
        <taxon>Orchesellidae</taxon>
        <taxon>Orchesellinae</taxon>
        <taxon>Orchesella</taxon>
    </lineage>
</organism>
<protein>
    <submittedName>
        <fullName evidence="2">Uncharacterized protein</fullName>
    </submittedName>
</protein>
<evidence type="ECO:0000313" key="2">
    <source>
        <dbReference type="EMBL" id="CAL8140592.1"/>
    </source>
</evidence>
<gene>
    <name evidence="2" type="ORF">ODALV1_LOCUS28342</name>
</gene>
<comment type="caution">
    <text evidence="2">The sequence shown here is derived from an EMBL/GenBank/DDBJ whole genome shotgun (WGS) entry which is preliminary data.</text>
</comment>
<dbReference type="EMBL" id="CAXLJM020000138">
    <property type="protein sequence ID" value="CAL8140592.1"/>
    <property type="molecule type" value="Genomic_DNA"/>
</dbReference>
<feature type="transmembrane region" description="Helical" evidence="1">
    <location>
        <begin position="560"/>
        <end position="579"/>
    </location>
</feature>
<name>A0ABP1S0F7_9HEXA</name>
<proteinExistence type="predicted"/>
<keyword evidence="1" id="KW-0812">Transmembrane</keyword>
<keyword evidence="1" id="KW-0472">Membrane</keyword>